<accession>A0ABV7H9B5</accession>
<feature type="transmembrane region" description="Helical" evidence="6">
    <location>
        <begin position="37"/>
        <end position="55"/>
    </location>
</feature>
<keyword evidence="3 6" id="KW-0812">Transmembrane</keyword>
<evidence type="ECO:0000256" key="6">
    <source>
        <dbReference type="SAM" id="Phobius"/>
    </source>
</evidence>
<gene>
    <name evidence="9" type="ORF">ACFOEK_04710</name>
</gene>
<dbReference type="RefSeq" id="WP_386716899.1">
    <property type="nucleotide sequence ID" value="NZ_JBHRSZ010000002.1"/>
</dbReference>
<dbReference type="InterPro" id="IPR050445">
    <property type="entry name" value="Bact_polysacc_biosynth/exp"/>
</dbReference>
<feature type="transmembrane region" description="Helical" evidence="6">
    <location>
        <begin position="291"/>
        <end position="315"/>
    </location>
</feature>
<sequence length="328" mass="36489">MNKQLTQNSESSTPYSVQSQEEVDLLQLWQAIWSQKLKVILITVVFAVGSVFFALSQPNLYKSEALLAPAVDDKSSSGLGALAGQFGGLASLAGVNLSSTGNNKTEEALAILKSREFITQFVRKNNILIPLFALQPVRFSKGVALDPNIYDMSTNTWVREVQSPYTAEPTDWEIYKSFSEILTVSTDKQTGLVNVSIEWYVPEQAQAWVTLLIKGLNEHIKNRDVSEAQKSIAFIREKIKEVSLLDMQTIFFNLIEAQGKTIMLAEVRDEYAFRTIDPAVVPLEKSRPKRALMCVFGSLLGGMLGTLIALVSYFVKKRLEAKPMNIAN</sequence>
<dbReference type="Pfam" id="PF02706">
    <property type="entry name" value="Wzz"/>
    <property type="match status" value="1"/>
</dbReference>
<evidence type="ECO:0000256" key="5">
    <source>
        <dbReference type="ARBA" id="ARBA00023136"/>
    </source>
</evidence>
<evidence type="ECO:0000259" key="7">
    <source>
        <dbReference type="Pfam" id="PF02706"/>
    </source>
</evidence>
<organism evidence="9 10">
    <name type="scientific">Litoribrevibacter euphylliae</name>
    <dbReference type="NCBI Taxonomy" id="1834034"/>
    <lineage>
        <taxon>Bacteria</taxon>
        <taxon>Pseudomonadati</taxon>
        <taxon>Pseudomonadota</taxon>
        <taxon>Gammaproteobacteria</taxon>
        <taxon>Oceanospirillales</taxon>
        <taxon>Oceanospirillaceae</taxon>
        <taxon>Litoribrevibacter</taxon>
    </lineage>
</organism>
<dbReference type="Pfam" id="PF13807">
    <property type="entry name" value="GNVR"/>
    <property type="match status" value="1"/>
</dbReference>
<reference evidence="10" key="1">
    <citation type="journal article" date="2019" name="Int. J. Syst. Evol. Microbiol.">
        <title>The Global Catalogue of Microorganisms (GCM) 10K type strain sequencing project: providing services to taxonomists for standard genome sequencing and annotation.</title>
        <authorList>
            <consortium name="The Broad Institute Genomics Platform"/>
            <consortium name="The Broad Institute Genome Sequencing Center for Infectious Disease"/>
            <person name="Wu L."/>
            <person name="Ma J."/>
        </authorList>
    </citation>
    <scope>NUCLEOTIDE SEQUENCE [LARGE SCALE GENOMIC DNA]</scope>
    <source>
        <strain evidence="10">KCTC 52438</strain>
    </source>
</reference>
<dbReference type="InterPro" id="IPR032807">
    <property type="entry name" value="GNVR"/>
</dbReference>
<keyword evidence="2" id="KW-1003">Cell membrane</keyword>
<evidence type="ECO:0000313" key="9">
    <source>
        <dbReference type="EMBL" id="MFC3150317.1"/>
    </source>
</evidence>
<name>A0ABV7H9B5_9GAMM</name>
<dbReference type="EMBL" id="JBHRSZ010000002">
    <property type="protein sequence ID" value="MFC3150317.1"/>
    <property type="molecule type" value="Genomic_DNA"/>
</dbReference>
<keyword evidence="5 6" id="KW-0472">Membrane</keyword>
<feature type="domain" description="Polysaccharide chain length determinant N-terminal" evidence="7">
    <location>
        <begin position="21"/>
        <end position="124"/>
    </location>
</feature>
<evidence type="ECO:0000313" key="10">
    <source>
        <dbReference type="Proteomes" id="UP001595476"/>
    </source>
</evidence>
<evidence type="ECO:0000256" key="4">
    <source>
        <dbReference type="ARBA" id="ARBA00022989"/>
    </source>
</evidence>
<keyword evidence="4 6" id="KW-1133">Transmembrane helix</keyword>
<comment type="caution">
    <text evidence="9">The sequence shown here is derived from an EMBL/GenBank/DDBJ whole genome shotgun (WGS) entry which is preliminary data.</text>
</comment>
<dbReference type="InterPro" id="IPR003856">
    <property type="entry name" value="LPS_length_determ_N"/>
</dbReference>
<dbReference type="PANTHER" id="PTHR32309:SF13">
    <property type="entry name" value="FERRIC ENTEROBACTIN TRANSPORT PROTEIN FEPE"/>
    <property type="match status" value="1"/>
</dbReference>
<dbReference type="Proteomes" id="UP001595476">
    <property type="component" value="Unassembled WGS sequence"/>
</dbReference>
<feature type="domain" description="Tyrosine-protein kinase G-rich" evidence="8">
    <location>
        <begin position="272"/>
        <end position="311"/>
    </location>
</feature>
<evidence type="ECO:0000256" key="1">
    <source>
        <dbReference type="ARBA" id="ARBA00004651"/>
    </source>
</evidence>
<keyword evidence="10" id="KW-1185">Reference proteome</keyword>
<evidence type="ECO:0000259" key="8">
    <source>
        <dbReference type="Pfam" id="PF13807"/>
    </source>
</evidence>
<comment type="subcellular location">
    <subcellularLocation>
        <location evidence="1">Cell membrane</location>
        <topology evidence="1">Multi-pass membrane protein</topology>
    </subcellularLocation>
</comment>
<evidence type="ECO:0000256" key="3">
    <source>
        <dbReference type="ARBA" id="ARBA00022692"/>
    </source>
</evidence>
<evidence type="ECO:0000256" key="2">
    <source>
        <dbReference type="ARBA" id="ARBA00022475"/>
    </source>
</evidence>
<proteinExistence type="predicted"/>
<dbReference type="PANTHER" id="PTHR32309">
    <property type="entry name" value="TYROSINE-PROTEIN KINASE"/>
    <property type="match status" value="1"/>
</dbReference>
<protein>
    <submittedName>
        <fullName evidence="9">Wzz/FepE/Etk N-terminal domain-containing protein</fullName>
    </submittedName>
</protein>